<keyword evidence="3" id="KW-0614">Plasmid</keyword>
<evidence type="ECO:0000313" key="2">
    <source>
        <dbReference type="EMBL" id="AKF15975.1"/>
    </source>
</evidence>
<protein>
    <submittedName>
        <fullName evidence="3">Putative integral membrane protein</fullName>
    </submittedName>
</protein>
<accession>A0A0F7IFC0</accession>
<evidence type="ECO:0000256" key="1">
    <source>
        <dbReference type="SAM" id="Phobius"/>
    </source>
</evidence>
<dbReference type="AlphaFoldDB" id="A0A0F7IFC0"/>
<geneLocation type="plasmid" evidence="3">
    <name>pVAPN1571</name>
</geneLocation>
<gene>
    <name evidence="2" type="ORF">pVAPN2012_0160</name>
    <name evidence="3" type="ORF">pVAPN_0160</name>
</gene>
<organism evidence="3">
    <name type="scientific">Rhodococcus hoagii</name>
    <name type="common">Corynebacterium equii</name>
    <dbReference type="NCBI Taxonomy" id="43767"/>
    <lineage>
        <taxon>Bacteria</taxon>
        <taxon>Bacillati</taxon>
        <taxon>Actinomycetota</taxon>
        <taxon>Actinomycetes</taxon>
        <taxon>Mycobacteriales</taxon>
        <taxon>Nocardiaceae</taxon>
        <taxon>Prescottella</taxon>
    </lineage>
</organism>
<evidence type="ECO:0000313" key="3">
    <source>
        <dbReference type="EMBL" id="AKG90475.1"/>
    </source>
</evidence>
<dbReference type="EMBL" id="KF439868">
    <property type="protein sequence ID" value="AKG90475.1"/>
    <property type="molecule type" value="Genomic_DNA"/>
</dbReference>
<reference evidence="3" key="1">
    <citation type="journal article" date="2015" name="Infect. Immun.">
        <title>An Invertron-Like Linear Plasmid Mediates Intracellular Survival and Virulence in Bovine Isolates of Rhodococcus equi.</title>
        <authorList>
            <person name="Valero-Rello A."/>
            <person name="Hapeshi A."/>
            <person name="Anastasi E."/>
            <person name="Alvarez S."/>
            <person name="Scortti M."/>
            <person name="Meijer W.G."/>
            <person name="MacArthur I."/>
            <person name="Vazquez-Boland J.A."/>
        </authorList>
    </citation>
    <scope>NUCLEOTIDE SEQUENCE</scope>
    <source>
        <strain evidence="3">PAM1571</strain>
        <strain evidence="2">PAM2012</strain>
        <plasmid evidence="3">pVAPN1571</plasmid>
        <plasmid evidence="2">pVAPN2012</plasmid>
    </source>
</reference>
<sequence length="107" mass="10924">MNDAQTVAAPRPAPRAAVEPLELIGMVLAIVGGLAWLAGAGAALIAGSVKLAYFPWFPTEAPGTSVSGLEWPGDVLTWGLGGLIGGTAISWFGFALIASMMGRKKKS</sequence>
<proteinExistence type="predicted"/>
<keyword evidence="1" id="KW-1133">Transmembrane helix</keyword>
<feature type="transmembrane region" description="Helical" evidence="1">
    <location>
        <begin position="75"/>
        <end position="98"/>
    </location>
</feature>
<name>A0A0F7IFC0_RHOHA</name>
<feature type="transmembrane region" description="Helical" evidence="1">
    <location>
        <begin position="21"/>
        <end position="46"/>
    </location>
</feature>
<dbReference type="EMBL" id="KP851975">
    <property type="protein sequence ID" value="AKF15975.1"/>
    <property type="molecule type" value="Genomic_DNA"/>
</dbReference>
<keyword evidence="1" id="KW-0812">Transmembrane</keyword>
<keyword evidence="1" id="KW-0472">Membrane</keyword>
<dbReference type="RefSeq" id="WP_172685825.1">
    <property type="nucleotide sequence ID" value="NZ_AP024182.1"/>
</dbReference>
<geneLocation type="plasmid" evidence="2">
    <name>pVAPN2012</name>
</geneLocation>